<protein>
    <recommendedName>
        <fullName evidence="2">Putative Flp pilus-assembly TadG-like N-terminal domain-containing protein</fullName>
    </recommendedName>
</protein>
<evidence type="ECO:0000256" key="1">
    <source>
        <dbReference type="SAM" id="Phobius"/>
    </source>
</evidence>
<evidence type="ECO:0000313" key="4">
    <source>
        <dbReference type="Proteomes" id="UP000597341"/>
    </source>
</evidence>
<dbReference type="Pfam" id="PF13400">
    <property type="entry name" value="Tad"/>
    <property type="match status" value="1"/>
</dbReference>
<evidence type="ECO:0000313" key="3">
    <source>
        <dbReference type="EMBL" id="GHE17267.1"/>
    </source>
</evidence>
<evidence type="ECO:0000259" key="2">
    <source>
        <dbReference type="Pfam" id="PF13400"/>
    </source>
</evidence>
<reference evidence="4" key="1">
    <citation type="journal article" date="2019" name="Int. J. Syst. Evol. Microbiol.">
        <title>The Global Catalogue of Microorganisms (GCM) 10K type strain sequencing project: providing services to taxonomists for standard genome sequencing and annotation.</title>
        <authorList>
            <consortium name="The Broad Institute Genomics Platform"/>
            <consortium name="The Broad Institute Genome Sequencing Center for Infectious Disease"/>
            <person name="Wu L."/>
            <person name="Ma J."/>
        </authorList>
    </citation>
    <scope>NUCLEOTIDE SEQUENCE [LARGE SCALE GENOMIC DNA]</scope>
    <source>
        <strain evidence="4">CGMCC 1.12791</strain>
    </source>
</reference>
<proteinExistence type="predicted"/>
<dbReference type="InterPro" id="IPR028087">
    <property type="entry name" value="Tad_N"/>
</dbReference>
<gene>
    <name evidence="3" type="ORF">GCM10011376_18770</name>
</gene>
<accession>A0ABQ3HLF4</accession>
<comment type="caution">
    <text evidence="3">The sequence shown here is derived from an EMBL/GenBank/DDBJ whole genome shotgun (WGS) entry which is preliminary data.</text>
</comment>
<dbReference type="EMBL" id="BNAD01000004">
    <property type="protein sequence ID" value="GHE17267.1"/>
    <property type="molecule type" value="Genomic_DNA"/>
</dbReference>
<keyword evidence="1" id="KW-0472">Membrane</keyword>
<feature type="domain" description="Putative Flp pilus-assembly TadG-like N-terminal" evidence="2">
    <location>
        <begin position="9"/>
        <end position="54"/>
    </location>
</feature>
<feature type="transmembrane region" description="Helical" evidence="1">
    <location>
        <begin position="12"/>
        <end position="37"/>
    </location>
</feature>
<keyword evidence="1" id="KW-0812">Transmembrane</keyword>
<keyword evidence="1" id="KW-1133">Transmembrane helix</keyword>
<organism evidence="3 4">
    <name type="scientific">Nocardioides flavus</name>
    <name type="common">ex Wang et al. 2016</name>
    <dbReference type="NCBI Taxonomy" id="2058780"/>
    <lineage>
        <taxon>Bacteria</taxon>
        <taxon>Bacillati</taxon>
        <taxon>Actinomycetota</taxon>
        <taxon>Actinomycetes</taxon>
        <taxon>Propionibacteriales</taxon>
        <taxon>Nocardioidaceae</taxon>
        <taxon>Nocardioides</taxon>
    </lineage>
</organism>
<sequence length="411" mass="41907">MRRRRDERGATAVIVGLVSVVLIGLSGFVADIGLAYANKRATQTAADAAALGAAGVFAGQPFRQCADILSNGNTAAQAEANSKVAANDTSSAPASLTGGTVSANCANGDLVVSATVTSDSPNFFGGVLGFTADYDLERSATAVVEAATTGPRLRPMALCSSDLPAAAAPGTPFQLFAPGDAPGWTSTSCPLPDNTGAGNWWTLDCPNENTTDGNGTSALADQIRNGCSTPIEIVPGQGTKTGAVLNAHLAAACPAPSTTAPFACLGGDPGQPDPGNVPQAWKDLINSNVTVPIPVYCTSPGLCDYSSITGTGNNAVFPVHKLLGVQVCGFHFGKQNKSKYPTPSQPLPSATAASCDEAEDMLDDIQPDNSDKTYLVLIARNMQVSIVTADSGCALGDDRCDGGLRQVRLTQ</sequence>
<dbReference type="Proteomes" id="UP000597341">
    <property type="component" value="Unassembled WGS sequence"/>
</dbReference>
<keyword evidence="4" id="KW-1185">Reference proteome</keyword>
<name>A0ABQ3HLF4_9ACTN</name>